<dbReference type="AlphaFoldDB" id="A0A0B8T783"/>
<keyword evidence="1" id="KW-0812">Transmembrane</keyword>
<evidence type="ECO:0000313" key="2">
    <source>
        <dbReference type="EMBL" id="KGE13535.1"/>
    </source>
</evidence>
<gene>
    <name evidence="2" type="ORF">DI53_2723</name>
</gene>
<proteinExistence type="predicted"/>
<reference evidence="2 3" key="2">
    <citation type="journal article" date="2015" name="PLoS ONE">
        <title>Whole-Genome Optical Mapping and Finished Genome Sequence of Sphingobacterium deserti sp. nov., a New Species Isolated from the Western Desert of China.</title>
        <authorList>
            <person name="Teng C."/>
            <person name="Zhou Z."/>
            <person name="Molnar I."/>
            <person name="Li X."/>
            <person name="Tang R."/>
            <person name="Chen M."/>
            <person name="Wang L."/>
            <person name="Su S."/>
            <person name="Zhang W."/>
            <person name="Lin M."/>
        </authorList>
    </citation>
    <scope>NUCLEOTIDE SEQUENCE [LARGE SCALE GENOMIC DNA]</scope>
    <source>
        <strain evidence="3">ACCC05744</strain>
    </source>
</reference>
<keyword evidence="3" id="KW-1185">Reference proteome</keyword>
<evidence type="ECO:0000256" key="1">
    <source>
        <dbReference type="SAM" id="Phobius"/>
    </source>
</evidence>
<evidence type="ECO:0000313" key="3">
    <source>
        <dbReference type="Proteomes" id="UP000031802"/>
    </source>
</evidence>
<comment type="caution">
    <text evidence="2">The sequence shown here is derived from an EMBL/GenBank/DDBJ whole genome shotgun (WGS) entry which is preliminary data.</text>
</comment>
<organism evidence="2 3">
    <name type="scientific">Sphingobacterium deserti</name>
    <dbReference type="NCBI Taxonomy" id="1229276"/>
    <lineage>
        <taxon>Bacteria</taxon>
        <taxon>Pseudomonadati</taxon>
        <taxon>Bacteroidota</taxon>
        <taxon>Sphingobacteriia</taxon>
        <taxon>Sphingobacteriales</taxon>
        <taxon>Sphingobacteriaceae</taxon>
        <taxon>Sphingobacterium</taxon>
    </lineage>
</organism>
<dbReference type="PATRIC" id="fig|1229276.3.peg.2805"/>
<keyword evidence="1" id="KW-0472">Membrane</keyword>
<dbReference type="Proteomes" id="UP000031802">
    <property type="component" value="Unassembled WGS sequence"/>
</dbReference>
<dbReference type="EMBL" id="JJMU01000049">
    <property type="protein sequence ID" value="KGE13535.1"/>
    <property type="molecule type" value="Genomic_DNA"/>
</dbReference>
<accession>A0A0B8T783</accession>
<reference evidence="3" key="1">
    <citation type="submission" date="2014-04" db="EMBL/GenBank/DDBJ databases">
        <title>Whole-Genome optical mapping and complete genome sequence of Sphingobacterium deserti sp. nov., a new spaces isolated from desert in the west of China.</title>
        <authorList>
            <person name="Teng C."/>
            <person name="Zhou Z."/>
            <person name="Li X."/>
            <person name="Chen M."/>
            <person name="Lin M."/>
            <person name="Wang L."/>
            <person name="Su S."/>
            <person name="Zhang C."/>
            <person name="Zhang W."/>
        </authorList>
    </citation>
    <scope>NUCLEOTIDE SEQUENCE [LARGE SCALE GENOMIC DNA]</scope>
    <source>
        <strain evidence="3">ACCC05744</strain>
    </source>
</reference>
<keyword evidence="1" id="KW-1133">Transmembrane helix</keyword>
<feature type="transmembrane region" description="Helical" evidence="1">
    <location>
        <begin position="21"/>
        <end position="38"/>
    </location>
</feature>
<sequence length="39" mass="4479">MLPYKPDIIKALQKKSNLYDLIYIVKVAIWLLAMGFAPV</sequence>
<name>A0A0B8T783_9SPHI</name>
<protein>
    <submittedName>
        <fullName evidence="2">Uncharacterized protein</fullName>
    </submittedName>
</protein>